<evidence type="ECO:0000259" key="2">
    <source>
        <dbReference type="Pfam" id="PF17919"/>
    </source>
</evidence>
<proteinExistence type="predicted"/>
<dbReference type="SUPFAM" id="SSF56672">
    <property type="entry name" value="DNA/RNA polymerases"/>
    <property type="match status" value="1"/>
</dbReference>
<dbReference type="EMBL" id="FN596247">
    <property type="protein sequence ID" value="CCB57852.1"/>
    <property type="molecule type" value="Genomic_DNA"/>
</dbReference>
<dbReference type="PANTHER" id="PTHR33064:SF37">
    <property type="entry name" value="RIBONUCLEASE H"/>
    <property type="match status" value="1"/>
</dbReference>
<organism evidence="3 4">
    <name type="scientific">Vitis vinifera</name>
    <name type="common">Grape</name>
    <dbReference type="NCBI Taxonomy" id="29760"/>
    <lineage>
        <taxon>Eukaryota</taxon>
        <taxon>Viridiplantae</taxon>
        <taxon>Streptophyta</taxon>
        <taxon>Embryophyta</taxon>
        <taxon>Tracheophyta</taxon>
        <taxon>Spermatophyta</taxon>
        <taxon>Magnoliopsida</taxon>
        <taxon>eudicotyledons</taxon>
        <taxon>Gunneridae</taxon>
        <taxon>Pentapetalae</taxon>
        <taxon>rosids</taxon>
        <taxon>Vitales</taxon>
        <taxon>Vitaceae</taxon>
        <taxon>Viteae</taxon>
        <taxon>Vitis</taxon>
    </lineage>
</organism>
<evidence type="ECO:0000313" key="4">
    <source>
        <dbReference type="Proteomes" id="UP000009183"/>
    </source>
</evidence>
<gene>
    <name evidence="3" type="ordered locus">VIT_02s0012g02230</name>
</gene>
<dbReference type="PANTHER" id="PTHR33064">
    <property type="entry name" value="POL PROTEIN"/>
    <property type="match status" value="1"/>
</dbReference>
<keyword evidence="4" id="KW-1185">Reference proteome</keyword>
<dbReference type="InterPro" id="IPR043128">
    <property type="entry name" value="Rev_trsase/Diguanyl_cyclase"/>
</dbReference>
<dbReference type="InterPro" id="IPR051320">
    <property type="entry name" value="Viral_Replic_Matur_Polypro"/>
</dbReference>
<dbReference type="eggNOG" id="KOG0017">
    <property type="taxonomic scope" value="Eukaryota"/>
</dbReference>
<protein>
    <recommendedName>
        <fullName evidence="2">Reverse transcriptase/retrotransposon-derived protein RNase H-like domain-containing protein</fullName>
    </recommendedName>
</protein>
<dbReference type="InParanoid" id="F6HT42"/>
<reference evidence="4" key="1">
    <citation type="journal article" date="2007" name="Nature">
        <title>The grapevine genome sequence suggests ancestral hexaploidization in major angiosperm phyla.</title>
        <authorList>
            <consortium name="The French-Italian Public Consortium for Grapevine Genome Characterization."/>
            <person name="Jaillon O."/>
            <person name="Aury J.-M."/>
            <person name="Noel B."/>
            <person name="Policriti A."/>
            <person name="Clepet C."/>
            <person name="Casagrande A."/>
            <person name="Choisne N."/>
            <person name="Aubourg S."/>
            <person name="Vitulo N."/>
            <person name="Jubin C."/>
            <person name="Vezzi A."/>
            <person name="Legeai F."/>
            <person name="Hugueney P."/>
            <person name="Dasilva C."/>
            <person name="Horner D."/>
            <person name="Mica E."/>
            <person name="Jublot D."/>
            <person name="Poulain J."/>
            <person name="Bruyere C."/>
            <person name="Billault A."/>
            <person name="Segurens B."/>
            <person name="Gouyvenoux M."/>
            <person name="Ugarte E."/>
            <person name="Cattonaro F."/>
            <person name="Anthouard V."/>
            <person name="Vico V."/>
            <person name="Del Fabbro C."/>
            <person name="Alaux M."/>
            <person name="Di Gaspero G."/>
            <person name="Dumas V."/>
            <person name="Felice N."/>
            <person name="Paillard S."/>
            <person name="Juman I."/>
            <person name="Moroldo M."/>
            <person name="Scalabrin S."/>
            <person name="Canaguier A."/>
            <person name="Le Clainche I."/>
            <person name="Malacrida G."/>
            <person name="Durand E."/>
            <person name="Pesole G."/>
            <person name="Laucou V."/>
            <person name="Chatelet P."/>
            <person name="Merdinoglu D."/>
            <person name="Delledonne M."/>
            <person name="Pezzotti M."/>
            <person name="Lecharny A."/>
            <person name="Scarpelli C."/>
            <person name="Artiguenave F."/>
            <person name="Pe M.E."/>
            <person name="Valle G."/>
            <person name="Morgante M."/>
            <person name="Caboche M."/>
            <person name="Adam-Blondon A.-F."/>
            <person name="Weissenbach J."/>
            <person name="Quetier F."/>
            <person name="Wincker P."/>
        </authorList>
    </citation>
    <scope>NUCLEOTIDE SEQUENCE [LARGE SCALE GENOMIC DNA]</scope>
    <source>
        <strain evidence="4">cv. Pinot noir / PN40024</strain>
    </source>
</reference>
<evidence type="ECO:0000256" key="1">
    <source>
        <dbReference type="SAM" id="MobiDB-lite"/>
    </source>
</evidence>
<dbReference type="Proteomes" id="UP000009183">
    <property type="component" value="Chromosome 2"/>
</dbReference>
<sequence>MLNSTDSESRTDSDNEDDVNQLDSSGEVSSQSSSDQEECIKDSVEKHWKHLNKFVETVKSNGLSLSATKINLYQTKVRFLGHHIHQGTFTPIQRSIEFADKFPDETKDKKQLQRFLGSLNYVLDFIQDLSQLCAPLRQRLKKNPVPWNEDHTKIVKIVKSRVKTLPCLALADHKAFKIVETDASDIGFGGILKQRSNNQELLVRFTSGTWNHAQLNYSTIKKDILSIARCRTLEKRLEIANFPKEDIS</sequence>
<feature type="domain" description="Reverse transcriptase/retrotransposon-derived protein RNase H-like" evidence="2">
    <location>
        <begin position="147"/>
        <end position="230"/>
    </location>
</feature>
<accession>F6HT42</accession>
<dbReference type="Pfam" id="PF17919">
    <property type="entry name" value="RT_RNaseH_2"/>
    <property type="match status" value="1"/>
</dbReference>
<dbReference type="PaxDb" id="29760-VIT_02s0012g02230.t01"/>
<feature type="region of interest" description="Disordered" evidence="1">
    <location>
        <begin position="1"/>
        <end position="36"/>
    </location>
</feature>
<dbReference type="Gene3D" id="3.30.70.270">
    <property type="match status" value="2"/>
</dbReference>
<dbReference type="InterPro" id="IPR041577">
    <property type="entry name" value="RT_RNaseH_2"/>
</dbReference>
<dbReference type="HOGENOM" id="CLU_1121745_0_0_1"/>
<dbReference type="InterPro" id="IPR043502">
    <property type="entry name" value="DNA/RNA_pol_sf"/>
</dbReference>
<evidence type="ECO:0000313" key="3">
    <source>
        <dbReference type="EMBL" id="CCB57852.1"/>
    </source>
</evidence>
<name>F6HT42_VITVI</name>
<feature type="compositionally biased region" description="Low complexity" evidence="1">
    <location>
        <begin position="23"/>
        <end position="34"/>
    </location>
</feature>
<dbReference type="AlphaFoldDB" id="F6HT42"/>